<feature type="compositionally biased region" description="Basic and acidic residues" evidence="1">
    <location>
        <begin position="1"/>
        <end position="13"/>
    </location>
</feature>
<dbReference type="Proteomes" id="UP001343698">
    <property type="component" value="Unassembled WGS sequence"/>
</dbReference>
<sequence length="64" mass="7292">MYLENGKRTDKKSSKSGYGAFTSNSNPTSDYCLSKGFWQYDITKYITFGTHKNLTLDKPTTKLL</sequence>
<feature type="non-terminal residue" evidence="2">
    <location>
        <position position="64"/>
    </location>
</feature>
<proteinExistence type="predicted"/>
<evidence type="ECO:0000313" key="3">
    <source>
        <dbReference type="Proteomes" id="UP001343698"/>
    </source>
</evidence>
<reference evidence="2 3" key="1">
    <citation type="submission" date="2024-01" db="EMBL/GenBank/DDBJ databases">
        <title>Maribacter spp. originated from different algae showed divergent polysaccharides utilization ability.</title>
        <authorList>
            <person name="Wang H."/>
            <person name="Wu Y."/>
        </authorList>
    </citation>
    <scope>NUCLEOTIDE SEQUENCE [LARGE SCALE GENOMIC DNA]</scope>
    <source>
        <strain evidence="2 3">KPT27_14</strain>
    </source>
</reference>
<feature type="region of interest" description="Disordered" evidence="1">
    <location>
        <begin position="1"/>
        <end position="31"/>
    </location>
</feature>
<organism evidence="2 3">
    <name type="scientific">Maribacter flavus</name>
    <dbReference type="NCBI Taxonomy" id="1658664"/>
    <lineage>
        <taxon>Bacteria</taxon>
        <taxon>Pseudomonadati</taxon>
        <taxon>Bacteroidota</taxon>
        <taxon>Flavobacteriia</taxon>
        <taxon>Flavobacteriales</taxon>
        <taxon>Flavobacteriaceae</taxon>
        <taxon>Maribacter</taxon>
    </lineage>
</organism>
<gene>
    <name evidence="2" type="ORF">V1H85_17805</name>
</gene>
<accession>A0ABU7INR7</accession>
<dbReference type="EMBL" id="JAZDDF010000054">
    <property type="protein sequence ID" value="MEE1974313.1"/>
    <property type="molecule type" value="Genomic_DNA"/>
</dbReference>
<feature type="compositionally biased region" description="Polar residues" evidence="1">
    <location>
        <begin position="21"/>
        <end position="31"/>
    </location>
</feature>
<dbReference type="RefSeq" id="WP_419776401.1">
    <property type="nucleotide sequence ID" value="NZ_JAZDDF010000054.1"/>
</dbReference>
<evidence type="ECO:0000313" key="2">
    <source>
        <dbReference type="EMBL" id="MEE1974313.1"/>
    </source>
</evidence>
<protein>
    <submittedName>
        <fullName evidence="2">Uncharacterized protein</fullName>
    </submittedName>
</protein>
<name>A0ABU7INR7_9FLAO</name>
<keyword evidence="3" id="KW-1185">Reference proteome</keyword>
<evidence type="ECO:0000256" key="1">
    <source>
        <dbReference type="SAM" id="MobiDB-lite"/>
    </source>
</evidence>
<comment type="caution">
    <text evidence="2">The sequence shown here is derived from an EMBL/GenBank/DDBJ whole genome shotgun (WGS) entry which is preliminary data.</text>
</comment>